<evidence type="ECO:0000256" key="2">
    <source>
        <dbReference type="ARBA" id="ARBA00022679"/>
    </source>
</evidence>
<evidence type="ECO:0000256" key="4">
    <source>
        <dbReference type="SAM" id="Phobius"/>
    </source>
</evidence>
<dbReference type="InterPro" id="IPR035246">
    <property type="entry name" value="Spermidine_synt_N"/>
</dbReference>
<keyword evidence="3" id="KW-0620">Polyamine biosynthesis</keyword>
<evidence type="ECO:0000259" key="5">
    <source>
        <dbReference type="PROSITE" id="PS51006"/>
    </source>
</evidence>
<organism evidence="6">
    <name type="scientific">Eutreptiella gymnastica</name>
    <dbReference type="NCBI Taxonomy" id="73025"/>
    <lineage>
        <taxon>Eukaryota</taxon>
        <taxon>Discoba</taxon>
        <taxon>Euglenozoa</taxon>
        <taxon>Euglenida</taxon>
        <taxon>Spirocuta</taxon>
        <taxon>Euglenophyceae</taxon>
        <taxon>Eutreptiales</taxon>
        <taxon>Eutreptiaceae</taxon>
        <taxon>Eutreptiella</taxon>
    </lineage>
</organism>
<name>A0A7S4GH88_9EUGL</name>
<dbReference type="PROSITE" id="PS51006">
    <property type="entry name" value="PABS_2"/>
    <property type="match status" value="1"/>
</dbReference>
<dbReference type="Pfam" id="PF17284">
    <property type="entry name" value="Spermine_synt_N"/>
    <property type="match status" value="1"/>
</dbReference>
<dbReference type="Gene3D" id="2.30.140.10">
    <property type="entry name" value="Spermidine synthase, tetramerisation domain"/>
    <property type="match status" value="1"/>
</dbReference>
<keyword evidence="4" id="KW-0472">Membrane</keyword>
<dbReference type="Gene3D" id="3.40.50.150">
    <property type="entry name" value="Vaccinia Virus protein VP39"/>
    <property type="match status" value="1"/>
</dbReference>
<feature type="transmembrane region" description="Helical" evidence="4">
    <location>
        <begin position="9"/>
        <end position="31"/>
    </location>
</feature>
<dbReference type="HAMAP" id="MF_00198">
    <property type="entry name" value="Spermidine_synth"/>
    <property type="match status" value="1"/>
</dbReference>
<dbReference type="PANTHER" id="PTHR11558:SF11">
    <property type="entry name" value="SPERMIDINE SYNTHASE"/>
    <property type="match status" value="1"/>
</dbReference>
<evidence type="ECO:0000256" key="3">
    <source>
        <dbReference type="PROSITE-ProRule" id="PRU00354"/>
    </source>
</evidence>
<dbReference type="Pfam" id="PF01564">
    <property type="entry name" value="Spermine_synth"/>
    <property type="match status" value="1"/>
</dbReference>
<dbReference type="InterPro" id="IPR030374">
    <property type="entry name" value="PABS"/>
</dbReference>
<accession>A0A7S4GH88</accession>
<protein>
    <recommendedName>
        <fullName evidence="5">PABS domain-containing protein</fullName>
    </recommendedName>
</protein>
<dbReference type="InterPro" id="IPR037163">
    <property type="entry name" value="Spermidine_synt_N_sf"/>
</dbReference>
<evidence type="ECO:0000256" key="1">
    <source>
        <dbReference type="ARBA" id="ARBA00007867"/>
    </source>
</evidence>
<dbReference type="AlphaFoldDB" id="A0A7S4GH88"/>
<dbReference type="EMBL" id="HBJA01140445">
    <property type="protein sequence ID" value="CAE0836987.1"/>
    <property type="molecule type" value="Transcribed_RNA"/>
</dbReference>
<sequence length="343" mass="39175">MGSSLLDSMVLLSVFTAVGSALAYFLVYYMFEVQYMACFGSVAGTKPLIEHQITRDVSYVFSVTGRLEKITTKYQIVEVFCHPYFGNILVIDQSLQITERDEANYHEMMAHVPLVYMPDAKKALVIGGGDGGALLRILQHSNIEHAALVDIDMPTMREISRKYFSFLHQAYTDPRTKAYSYDGSKWLMEQLEDEENMGSYNLAIVDSTDYGAAEPLFTDQFYADLKLLMHKEHSVLVLNVDSPSWNADTVIQVQRQLSQMFKYCYVYHSHQPTFLSGHYAFLFASDNIHPMRSPIDWEAWHRSEIPTYYYSPDVHHASFMLPALISSRLTMTASLKDVPQLQS</sequence>
<dbReference type="GO" id="GO:0008295">
    <property type="term" value="P:spermidine biosynthetic process"/>
    <property type="evidence" value="ECO:0007669"/>
    <property type="project" value="TreeGrafter"/>
</dbReference>
<gene>
    <name evidence="6" type="ORF">EGYM00163_LOCUS48356</name>
</gene>
<dbReference type="SUPFAM" id="SSF53335">
    <property type="entry name" value="S-adenosyl-L-methionine-dependent methyltransferases"/>
    <property type="match status" value="1"/>
</dbReference>
<feature type="active site" description="Proton acceptor" evidence="3">
    <location>
        <position position="206"/>
    </location>
</feature>
<keyword evidence="4" id="KW-1133">Transmembrane helix</keyword>
<dbReference type="GO" id="GO:0005829">
    <property type="term" value="C:cytosol"/>
    <property type="evidence" value="ECO:0007669"/>
    <property type="project" value="TreeGrafter"/>
</dbReference>
<keyword evidence="2 3" id="KW-0808">Transferase</keyword>
<feature type="domain" description="PABS" evidence="5">
    <location>
        <begin position="45"/>
        <end position="286"/>
    </location>
</feature>
<comment type="similarity">
    <text evidence="1">Belongs to the spermidine/spermine synthase family.</text>
</comment>
<keyword evidence="4" id="KW-0812">Transmembrane</keyword>
<proteinExistence type="inferred from homology"/>
<evidence type="ECO:0000313" key="6">
    <source>
        <dbReference type="EMBL" id="CAE0836987.1"/>
    </source>
</evidence>
<dbReference type="PANTHER" id="PTHR11558">
    <property type="entry name" value="SPERMIDINE/SPERMINE SYNTHASE"/>
    <property type="match status" value="1"/>
</dbReference>
<dbReference type="InterPro" id="IPR029063">
    <property type="entry name" value="SAM-dependent_MTases_sf"/>
</dbReference>
<dbReference type="InterPro" id="IPR001045">
    <property type="entry name" value="Spermi_synthase"/>
</dbReference>
<dbReference type="GO" id="GO:0004766">
    <property type="term" value="F:spermidine synthase activity"/>
    <property type="evidence" value="ECO:0007669"/>
    <property type="project" value="TreeGrafter"/>
</dbReference>
<reference evidence="6" key="1">
    <citation type="submission" date="2021-01" db="EMBL/GenBank/DDBJ databases">
        <authorList>
            <person name="Corre E."/>
            <person name="Pelletier E."/>
            <person name="Niang G."/>
            <person name="Scheremetjew M."/>
            <person name="Finn R."/>
            <person name="Kale V."/>
            <person name="Holt S."/>
            <person name="Cochrane G."/>
            <person name="Meng A."/>
            <person name="Brown T."/>
            <person name="Cohen L."/>
        </authorList>
    </citation>
    <scope>NUCLEOTIDE SEQUENCE</scope>
    <source>
        <strain evidence="6">CCMP1594</strain>
    </source>
</reference>